<dbReference type="GO" id="GO:0005886">
    <property type="term" value="C:plasma membrane"/>
    <property type="evidence" value="ECO:0007669"/>
    <property type="project" value="UniProtKB-SubCell"/>
</dbReference>
<dbReference type="InterPro" id="IPR017588">
    <property type="entry name" value="UacT-like"/>
</dbReference>
<evidence type="ECO:0000256" key="8">
    <source>
        <dbReference type="SAM" id="Phobius"/>
    </source>
</evidence>
<feature type="transmembrane region" description="Helical" evidence="8">
    <location>
        <begin position="185"/>
        <end position="203"/>
    </location>
</feature>
<evidence type="ECO:0000256" key="7">
    <source>
        <dbReference type="ARBA" id="ARBA00023136"/>
    </source>
</evidence>
<dbReference type="RefSeq" id="WP_090135043.1">
    <property type="nucleotide sequence ID" value="NZ_FOLY01000005.1"/>
</dbReference>
<dbReference type="Proteomes" id="UP000199046">
    <property type="component" value="Unassembled WGS sequence"/>
</dbReference>
<feature type="transmembrane region" description="Helical" evidence="8">
    <location>
        <begin position="88"/>
        <end position="108"/>
    </location>
</feature>
<sequence length="465" mass="48769">MSQSTGKTSPPDELIHALEDRPAPGPALLAAVQHVLACFVAIVTPTLVIAGILGLDQQLPYLLSMGLMVSGVGTFLQARKPLGIGAGMICVQGTSFSFLGAITAAGMLVKSRGGSPDDMLAMIFGLCFFGAFVEIFLSRFLHQLRRIFTPLVTGIVITIIGMSLIPVGMTSLGGGEGVDNFGNPGYLGIGALTLLIIVILGHARNAWLRLSAIAIALVIGTLVAWLTGLAGFTAINEQPLISLPIPFRYGFDFEWSVFLPIAMIYLITAIESVGDLTANCLISHQPIEGPRYLERISGGVLGDGVNSMLAAVFNTFPNTTFSQNNGVIQLSGVASRHVGQYVGGILLILGLFPMLGAILSQIPQPVLGGALLMMFGSVAAAGIRILARVTLNRRSLTIMAVSFGIGLGVASHPDLFEQLPEMVSLLLGSSISAGGLVAIVLNLLLPEHATREPVRARAETEHSSP</sequence>
<dbReference type="PANTHER" id="PTHR42810">
    <property type="entry name" value="PURINE PERMEASE C1399.01C-RELATED"/>
    <property type="match status" value="1"/>
</dbReference>
<feature type="transmembrane region" description="Helical" evidence="8">
    <location>
        <begin position="366"/>
        <end position="387"/>
    </location>
</feature>
<proteinExistence type="inferred from homology"/>
<dbReference type="AlphaFoldDB" id="A0A1I1LS11"/>
<comment type="subcellular location">
    <subcellularLocation>
        <location evidence="1">Cell membrane</location>
        <topology evidence="1">Multi-pass membrane protein</topology>
    </subcellularLocation>
</comment>
<keyword evidence="5 8" id="KW-0812">Transmembrane</keyword>
<dbReference type="InterPro" id="IPR006043">
    <property type="entry name" value="NCS2"/>
</dbReference>
<dbReference type="OrthoDB" id="9805749at2"/>
<evidence type="ECO:0000256" key="1">
    <source>
        <dbReference type="ARBA" id="ARBA00004651"/>
    </source>
</evidence>
<feature type="transmembrane region" description="Helical" evidence="8">
    <location>
        <begin position="120"/>
        <end position="140"/>
    </location>
</feature>
<dbReference type="GO" id="GO:0042907">
    <property type="term" value="F:xanthine transmembrane transporter activity"/>
    <property type="evidence" value="ECO:0007669"/>
    <property type="project" value="TreeGrafter"/>
</dbReference>
<evidence type="ECO:0000256" key="3">
    <source>
        <dbReference type="ARBA" id="ARBA00022448"/>
    </source>
</evidence>
<feature type="transmembrane region" description="Helical" evidence="8">
    <location>
        <begin position="341"/>
        <end position="360"/>
    </location>
</feature>
<feature type="transmembrane region" description="Helical" evidence="8">
    <location>
        <begin position="394"/>
        <end position="411"/>
    </location>
</feature>
<feature type="transmembrane region" description="Helical" evidence="8">
    <location>
        <begin position="59"/>
        <end position="76"/>
    </location>
</feature>
<protein>
    <submittedName>
        <fullName evidence="9">Xanthine permease XanP</fullName>
    </submittedName>
</protein>
<evidence type="ECO:0000256" key="2">
    <source>
        <dbReference type="ARBA" id="ARBA00008821"/>
    </source>
</evidence>
<feature type="transmembrane region" description="Helical" evidence="8">
    <location>
        <begin position="255"/>
        <end position="274"/>
    </location>
</feature>
<name>A0A1I1LS11_9GAMM</name>
<organism evidence="9 10">
    <name type="scientific">Kushneria avicenniae</name>
    <dbReference type="NCBI Taxonomy" id="402385"/>
    <lineage>
        <taxon>Bacteria</taxon>
        <taxon>Pseudomonadati</taxon>
        <taxon>Pseudomonadota</taxon>
        <taxon>Gammaproteobacteria</taxon>
        <taxon>Oceanospirillales</taxon>
        <taxon>Halomonadaceae</taxon>
        <taxon>Kushneria</taxon>
    </lineage>
</organism>
<feature type="transmembrane region" description="Helical" evidence="8">
    <location>
        <begin position="210"/>
        <end position="235"/>
    </location>
</feature>
<keyword evidence="3" id="KW-0813">Transport</keyword>
<evidence type="ECO:0000313" key="9">
    <source>
        <dbReference type="EMBL" id="SFC75775.1"/>
    </source>
</evidence>
<evidence type="ECO:0000313" key="10">
    <source>
        <dbReference type="Proteomes" id="UP000199046"/>
    </source>
</evidence>
<dbReference type="EMBL" id="FOLY01000005">
    <property type="protein sequence ID" value="SFC75775.1"/>
    <property type="molecule type" value="Genomic_DNA"/>
</dbReference>
<dbReference type="PROSITE" id="PS01116">
    <property type="entry name" value="XANTH_URACIL_PERMASE"/>
    <property type="match status" value="1"/>
</dbReference>
<keyword evidence="7 8" id="KW-0472">Membrane</keyword>
<keyword evidence="10" id="KW-1185">Reference proteome</keyword>
<evidence type="ECO:0000256" key="4">
    <source>
        <dbReference type="ARBA" id="ARBA00022475"/>
    </source>
</evidence>
<gene>
    <name evidence="9" type="ORF">SAMN05421848_2664</name>
</gene>
<feature type="transmembrane region" description="Helical" evidence="8">
    <location>
        <begin position="28"/>
        <end position="53"/>
    </location>
</feature>
<evidence type="ECO:0000256" key="6">
    <source>
        <dbReference type="ARBA" id="ARBA00022989"/>
    </source>
</evidence>
<dbReference type="PANTHER" id="PTHR42810:SF2">
    <property type="entry name" value="PURINE PERMEASE C1399.01C-RELATED"/>
    <property type="match status" value="1"/>
</dbReference>
<dbReference type="NCBIfam" id="NF037981">
    <property type="entry name" value="NCS2_1"/>
    <property type="match status" value="1"/>
</dbReference>
<reference evidence="10" key="1">
    <citation type="submission" date="2016-10" db="EMBL/GenBank/DDBJ databases">
        <authorList>
            <person name="Varghese N."/>
            <person name="Submissions S."/>
        </authorList>
    </citation>
    <scope>NUCLEOTIDE SEQUENCE [LARGE SCALE GENOMIC DNA]</scope>
    <source>
        <strain evidence="10">DSM 23439</strain>
    </source>
</reference>
<feature type="transmembrane region" description="Helical" evidence="8">
    <location>
        <begin position="423"/>
        <end position="445"/>
    </location>
</feature>
<dbReference type="STRING" id="402385.SAMN05421848_2664"/>
<comment type="similarity">
    <text evidence="2">Belongs to the nucleobase:cation symporter-2 (NCS2) (TC 2.A.40) family.</text>
</comment>
<accession>A0A1I1LS11</accession>
<evidence type="ECO:0000256" key="5">
    <source>
        <dbReference type="ARBA" id="ARBA00022692"/>
    </source>
</evidence>
<keyword evidence="6 8" id="KW-1133">Transmembrane helix</keyword>
<dbReference type="NCBIfam" id="TIGR03173">
    <property type="entry name" value="pbuX"/>
    <property type="match status" value="1"/>
</dbReference>
<feature type="transmembrane region" description="Helical" evidence="8">
    <location>
        <begin position="147"/>
        <end position="165"/>
    </location>
</feature>
<dbReference type="InterPro" id="IPR006042">
    <property type="entry name" value="Xan_ur_permease"/>
</dbReference>
<keyword evidence="4" id="KW-1003">Cell membrane</keyword>
<dbReference type="NCBIfam" id="TIGR00801">
    <property type="entry name" value="ncs2"/>
    <property type="match status" value="1"/>
</dbReference>
<dbReference type="Pfam" id="PF00860">
    <property type="entry name" value="Xan_ur_permease"/>
    <property type="match status" value="1"/>
</dbReference>